<reference evidence="3 4" key="1">
    <citation type="journal article" date="2023" name="G3 (Bethesda)">
        <title>A chromosome-level genome assembly of Zasmidium syzygii isolated from banana leaves.</title>
        <authorList>
            <person name="van Westerhoven A.C."/>
            <person name="Mehrabi R."/>
            <person name="Talebi R."/>
            <person name="Steentjes M.B.F."/>
            <person name="Corcolon B."/>
            <person name="Chong P.A."/>
            <person name="Kema G.H.J."/>
            <person name="Seidl M.F."/>
        </authorList>
    </citation>
    <scope>NUCLEOTIDE SEQUENCE [LARGE SCALE GENOMIC DNA]</scope>
    <source>
        <strain evidence="3 4">P124</strain>
    </source>
</reference>
<evidence type="ECO:0000313" key="3">
    <source>
        <dbReference type="EMBL" id="KAK4500206.1"/>
    </source>
</evidence>
<gene>
    <name evidence="3" type="ORF">PRZ48_008392</name>
</gene>
<proteinExistence type="predicted"/>
<evidence type="ECO:0000256" key="1">
    <source>
        <dbReference type="SAM" id="MobiDB-lite"/>
    </source>
</evidence>
<evidence type="ECO:0000256" key="2">
    <source>
        <dbReference type="SAM" id="SignalP"/>
    </source>
</evidence>
<dbReference type="Proteomes" id="UP001305779">
    <property type="component" value="Unassembled WGS sequence"/>
</dbReference>
<sequence length="178" mass="16770">MQLIYASIATLLLQAVTAAPNPSPLPTPAPILARQIFNLTTTPTPAATLTGEFTGADGGLYEVTSVSNHVIVAGHTLSYGGADALVGNGDVTVGPFGFMANGAAIALSGVTSTASAAGATTSSSSAGTSSEAASSSQSGSGGTAAVSSSSSSSQAGAAATGVPLAGAVLGGLMGLVLL</sequence>
<comment type="caution">
    <text evidence="3">The sequence shown here is derived from an EMBL/GenBank/DDBJ whole genome shotgun (WGS) entry which is preliminary data.</text>
</comment>
<organism evidence="3 4">
    <name type="scientific">Zasmidium cellare</name>
    <name type="common">Wine cellar mold</name>
    <name type="synonym">Racodium cellare</name>
    <dbReference type="NCBI Taxonomy" id="395010"/>
    <lineage>
        <taxon>Eukaryota</taxon>
        <taxon>Fungi</taxon>
        <taxon>Dikarya</taxon>
        <taxon>Ascomycota</taxon>
        <taxon>Pezizomycotina</taxon>
        <taxon>Dothideomycetes</taxon>
        <taxon>Dothideomycetidae</taxon>
        <taxon>Mycosphaerellales</taxon>
        <taxon>Mycosphaerellaceae</taxon>
        <taxon>Zasmidium</taxon>
    </lineage>
</organism>
<evidence type="ECO:0000313" key="4">
    <source>
        <dbReference type="Proteomes" id="UP001305779"/>
    </source>
</evidence>
<keyword evidence="2" id="KW-0732">Signal</keyword>
<keyword evidence="4" id="KW-1185">Reference proteome</keyword>
<feature type="chain" id="PRO_5045043093" evidence="2">
    <location>
        <begin position="19"/>
        <end position="178"/>
    </location>
</feature>
<name>A0ABR0EFC3_ZASCE</name>
<protein>
    <submittedName>
        <fullName evidence="3">Uncharacterized protein</fullName>
    </submittedName>
</protein>
<accession>A0ABR0EFC3</accession>
<dbReference type="EMBL" id="JAXOVC010000006">
    <property type="protein sequence ID" value="KAK4500206.1"/>
    <property type="molecule type" value="Genomic_DNA"/>
</dbReference>
<feature type="signal peptide" evidence="2">
    <location>
        <begin position="1"/>
        <end position="18"/>
    </location>
</feature>
<feature type="region of interest" description="Disordered" evidence="1">
    <location>
        <begin position="118"/>
        <end position="147"/>
    </location>
</feature>